<dbReference type="SUPFAM" id="SSF54001">
    <property type="entry name" value="Cysteine proteinases"/>
    <property type="match status" value="1"/>
</dbReference>
<dbReference type="InterPro" id="IPR002931">
    <property type="entry name" value="Transglutaminase-like"/>
</dbReference>
<dbReference type="InterPro" id="IPR013589">
    <property type="entry name" value="Bac_transglu_N"/>
</dbReference>
<dbReference type="RefSeq" id="WP_099956095.1">
    <property type="nucleotide sequence ID" value="NZ_CP028843.1"/>
</dbReference>
<evidence type="ECO:0000313" key="3">
    <source>
        <dbReference type="Proteomes" id="UP000244755"/>
    </source>
</evidence>
<feature type="domain" description="Transglutaminase-like" evidence="1">
    <location>
        <begin position="176"/>
        <end position="245"/>
    </location>
</feature>
<dbReference type="Pfam" id="PF01841">
    <property type="entry name" value="Transglut_core"/>
    <property type="match status" value="1"/>
</dbReference>
<dbReference type="SMART" id="SM00460">
    <property type="entry name" value="TGc"/>
    <property type="match status" value="1"/>
</dbReference>
<sequence length="297" mass="31806">MLYRLRHLTAYAYRNPVGFARCTLRLAPAAGDGQALLSHEVVVEPAPQIAAERTDFFGNRTVSLNVETPHREFRIDARSRVRVERPPLPDSGTGLAWEEVRARVLTWAGLGPEAALHFAAPSRRVPLLPEITDYARASFPAGGGAYAGAFDLMRRIRADFAFDSEATEVGTPLAESFSGRRGVCQDFSHIMIAALRGLGLPAAYVSGYLRTLPPPGQPRLEGADASHAWVSVWCGEGWIGLDPTNGIGVQNDHIVVARGRDYADVAPVAGIIAGSGTQSLQVAVDVVPEDEEACGPG</sequence>
<dbReference type="Gene3D" id="3.10.620.30">
    <property type="match status" value="1"/>
</dbReference>
<dbReference type="EMBL" id="CP028843">
    <property type="protein sequence ID" value="AWB24356.1"/>
    <property type="molecule type" value="Genomic_DNA"/>
</dbReference>
<proteinExistence type="predicted"/>
<keyword evidence="3" id="KW-1185">Reference proteome</keyword>
<evidence type="ECO:0000313" key="2">
    <source>
        <dbReference type="EMBL" id="AWB24356.1"/>
    </source>
</evidence>
<name>A0A2R4WS27_9HYPH</name>
<dbReference type="AlphaFoldDB" id="A0A2R4WS27"/>
<accession>A0A2R4WS27</accession>
<gene>
    <name evidence="2" type="ORF">DA075_28665</name>
</gene>
<reference evidence="2 3" key="1">
    <citation type="submission" date="2018-04" db="EMBL/GenBank/DDBJ databases">
        <title>Methylobacterium sp. PR1016A genome.</title>
        <authorList>
            <person name="Park W."/>
        </authorList>
    </citation>
    <scope>NUCLEOTIDE SEQUENCE [LARGE SCALE GENOMIC DNA]</scope>
    <source>
        <strain evidence="2 3">PR1016A</strain>
    </source>
</reference>
<dbReference type="InterPro" id="IPR038765">
    <property type="entry name" value="Papain-like_cys_pep_sf"/>
</dbReference>
<evidence type="ECO:0000259" key="1">
    <source>
        <dbReference type="SMART" id="SM00460"/>
    </source>
</evidence>
<dbReference type="Pfam" id="PF08379">
    <property type="entry name" value="Bact_transglu_N"/>
    <property type="match status" value="1"/>
</dbReference>
<dbReference type="PANTHER" id="PTHR33490">
    <property type="entry name" value="BLR5614 PROTEIN-RELATED"/>
    <property type="match status" value="1"/>
</dbReference>
<dbReference type="PANTHER" id="PTHR33490:SF7">
    <property type="entry name" value="BLR2979 PROTEIN"/>
    <property type="match status" value="1"/>
</dbReference>
<dbReference type="OrthoDB" id="9804023at2"/>
<dbReference type="KEGG" id="mee:DA075_28665"/>
<dbReference type="Proteomes" id="UP000244755">
    <property type="component" value="Chromosome 1"/>
</dbReference>
<organism evidence="2 3">
    <name type="scientific">Methylobacterium currus</name>
    <dbReference type="NCBI Taxonomy" id="2051553"/>
    <lineage>
        <taxon>Bacteria</taxon>
        <taxon>Pseudomonadati</taxon>
        <taxon>Pseudomonadota</taxon>
        <taxon>Alphaproteobacteria</taxon>
        <taxon>Hyphomicrobiales</taxon>
        <taxon>Methylobacteriaceae</taxon>
        <taxon>Methylobacterium</taxon>
    </lineage>
</organism>
<protein>
    <submittedName>
        <fullName evidence="2">Transglutaminase family protein</fullName>
    </submittedName>
</protein>